<organism evidence="2 3">
    <name type="scientific">Mycena citricolor</name>
    <dbReference type="NCBI Taxonomy" id="2018698"/>
    <lineage>
        <taxon>Eukaryota</taxon>
        <taxon>Fungi</taxon>
        <taxon>Dikarya</taxon>
        <taxon>Basidiomycota</taxon>
        <taxon>Agaricomycotina</taxon>
        <taxon>Agaricomycetes</taxon>
        <taxon>Agaricomycetidae</taxon>
        <taxon>Agaricales</taxon>
        <taxon>Marasmiineae</taxon>
        <taxon>Mycenaceae</taxon>
        <taxon>Mycena</taxon>
    </lineage>
</organism>
<feature type="non-terminal residue" evidence="2">
    <location>
        <position position="1"/>
    </location>
</feature>
<reference evidence="2" key="1">
    <citation type="submission" date="2023-11" db="EMBL/GenBank/DDBJ databases">
        <authorList>
            <person name="De Vega J J."/>
            <person name="De Vega J J."/>
        </authorList>
    </citation>
    <scope>NUCLEOTIDE SEQUENCE</scope>
</reference>
<dbReference type="Proteomes" id="UP001295794">
    <property type="component" value="Unassembled WGS sequence"/>
</dbReference>
<protein>
    <submittedName>
        <fullName evidence="2">Uncharacterized protein</fullName>
    </submittedName>
</protein>
<evidence type="ECO:0000313" key="2">
    <source>
        <dbReference type="EMBL" id="CAK5280139.1"/>
    </source>
</evidence>
<dbReference type="EMBL" id="CAVNYO010000440">
    <property type="protein sequence ID" value="CAK5280139.1"/>
    <property type="molecule type" value="Genomic_DNA"/>
</dbReference>
<name>A0AAD2HPL7_9AGAR</name>
<evidence type="ECO:0000313" key="3">
    <source>
        <dbReference type="Proteomes" id="UP001295794"/>
    </source>
</evidence>
<comment type="caution">
    <text evidence="2">The sequence shown here is derived from an EMBL/GenBank/DDBJ whole genome shotgun (WGS) entry which is preliminary data.</text>
</comment>
<proteinExistence type="predicted"/>
<dbReference type="AlphaFoldDB" id="A0AAD2HPL7"/>
<evidence type="ECO:0000256" key="1">
    <source>
        <dbReference type="SAM" id="MobiDB-lite"/>
    </source>
</evidence>
<gene>
    <name evidence="2" type="ORF">MYCIT1_LOCUS30593</name>
</gene>
<sequence length="117" mass="12764">SHVNSKVNDTICIYIYALSGRKGNGLDRDTFRERQELQEDSSSNDNPAVVDGPPGSASQLFFVPPVGHRQMFATDQKILAGIQLKDGSCEPGVRDALFVTPFRGEVPAIKFCSVHSI</sequence>
<accession>A0AAD2HPL7</accession>
<feature type="region of interest" description="Disordered" evidence="1">
    <location>
        <begin position="34"/>
        <end position="56"/>
    </location>
</feature>
<keyword evidence="3" id="KW-1185">Reference proteome</keyword>